<feature type="compositionally biased region" description="Basic residues" evidence="1">
    <location>
        <begin position="7"/>
        <end position="17"/>
    </location>
</feature>
<dbReference type="EMBL" id="BGZL01000001">
    <property type="protein sequence ID" value="GBP98692.1"/>
    <property type="molecule type" value="Genomic_DNA"/>
</dbReference>
<accession>A0A388SPY8</accession>
<evidence type="ECO:0000313" key="2">
    <source>
        <dbReference type="EMBL" id="GBP98692.1"/>
    </source>
</evidence>
<protein>
    <submittedName>
        <fullName evidence="2">Uncharacterized protein</fullName>
    </submittedName>
</protein>
<comment type="caution">
    <text evidence="2">The sequence shown here is derived from an EMBL/GenBank/DDBJ whole genome shotgun (WGS) entry which is preliminary data.</text>
</comment>
<reference evidence="2 3" key="1">
    <citation type="submission" date="2018-07" db="EMBL/GenBank/DDBJ databases">
        <title>Whole Genome Shotgun Sequence of Streptomyces spongiicola strain 531S.</title>
        <authorList>
            <person name="Dohra H."/>
            <person name="Kodani S."/>
        </authorList>
    </citation>
    <scope>NUCLEOTIDE SEQUENCE [LARGE SCALE GENOMIC DNA]</scope>
    <source>
        <strain evidence="2 3">531S</strain>
    </source>
</reference>
<feature type="compositionally biased region" description="Basic and acidic residues" evidence="1">
    <location>
        <begin position="54"/>
        <end position="63"/>
    </location>
</feature>
<organism evidence="2 3">
    <name type="scientific">Streptomyces spongiicola</name>
    <dbReference type="NCBI Taxonomy" id="1690221"/>
    <lineage>
        <taxon>Bacteria</taxon>
        <taxon>Bacillati</taxon>
        <taxon>Actinomycetota</taxon>
        <taxon>Actinomycetes</taxon>
        <taxon>Kitasatosporales</taxon>
        <taxon>Streptomycetaceae</taxon>
        <taxon>Streptomyces</taxon>
    </lineage>
</organism>
<evidence type="ECO:0000256" key="1">
    <source>
        <dbReference type="SAM" id="MobiDB-lite"/>
    </source>
</evidence>
<evidence type="ECO:0000313" key="3">
    <source>
        <dbReference type="Proteomes" id="UP000265354"/>
    </source>
</evidence>
<feature type="region of interest" description="Disordered" evidence="1">
    <location>
        <begin position="1"/>
        <end position="63"/>
    </location>
</feature>
<sequence>MPGKRSGMLRKRARRPALRPSPLPGPAGPGSGRPRPTPSRYCGSGPVATGRVGSADHCDQEPA</sequence>
<dbReference type="Proteomes" id="UP000265354">
    <property type="component" value="Unassembled WGS sequence"/>
</dbReference>
<proteinExistence type="predicted"/>
<name>A0A388SPY8_9ACTN</name>
<dbReference type="AlphaFoldDB" id="A0A388SPY8"/>
<gene>
    <name evidence="2" type="ORF">SSP531S_00840</name>
</gene>